<dbReference type="PRINTS" id="PR00081">
    <property type="entry name" value="GDHRDH"/>
</dbReference>
<keyword evidence="5" id="KW-1185">Reference proteome</keyword>
<accession>A0A7J9D819</accession>
<dbReference type="EMBL" id="JABEZY010309667">
    <property type="protein sequence ID" value="MBA0756724.1"/>
    <property type="molecule type" value="Genomic_DNA"/>
</dbReference>
<dbReference type="PANTHER" id="PTHR24320">
    <property type="entry name" value="RETINOL DEHYDROGENASE"/>
    <property type="match status" value="1"/>
</dbReference>
<sequence length="309" mass="34204">MKETLRYLAGIVGPSGYGSKSTAEQKMGCVEGATSGIGAETARAVAKRGVRVVIPARDIKKAAELKERIRKDNPNAEVILCEIDLSSLASVKRFCNEFLALGLPLNILINNAGIFSQKLEFSEDKFEMTFATNYLGHYLLTEMLIEKMIETAEQTGIQGRIINLSSVIHSWVGRDCFHFNQMLHPINYNGTRAYAQSKLATILHAKEIAKHLKAKNANVTINAVHPGIVKTGIFRAHKGFITGKNLHILGASTSCYVALSPQVEGMSGKYFVDCNESNCSVLANDESEARRLWRQTRALIRRRLYQTPC</sequence>
<comment type="similarity">
    <text evidence="1 3">Belongs to the short-chain dehydrogenases/reductases (SDR) family.</text>
</comment>
<evidence type="ECO:0000313" key="5">
    <source>
        <dbReference type="Proteomes" id="UP000593579"/>
    </source>
</evidence>
<dbReference type="PRINTS" id="PR00080">
    <property type="entry name" value="SDRFAMILY"/>
</dbReference>
<dbReference type="AlphaFoldDB" id="A0A7J9D819"/>
<keyword evidence="2" id="KW-0560">Oxidoreductase</keyword>
<dbReference type="GO" id="GO:0016491">
    <property type="term" value="F:oxidoreductase activity"/>
    <property type="evidence" value="ECO:0007669"/>
    <property type="project" value="UniProtKB-KW"/>
</dbReference>
<dbReference type="SUPFAM" id="SSF51735">
    <property type="entry name" value="NAD(P)-binding Rossmann-fold domains"/>
    <property type="match status" value="1"/>
</dbReference>
<evidence type="ECO:0000256" key="3">
    <source>
        <dbReference type="RuleBase" id="RU000363"/>
    </source>
</evidence>
<dbReference type="InterPro" id="IPR036291">
    <property type="entry name" value="NAD(P)-bd_dom_sf"/>
</dbReference>
<evidence type="ECO:0008006" key="6">
    <source>
        <dbReference type="Google" id="ProtNLM"/>
    </source>
</evidence>
<comment type="caution">
    <text evidence="4">The sequence shown here is derived from an EMBL/GenBank/DDBJ whole genome shotgun (WGS) entry which is preliminary data.</text>
</comment>
<protein>
    <recommendedName>
        <fullName evidence="6">Short-chain dehydrogenase TIC 32, chloroplastic-like</fullName>
    </recommendedName>
</protein>
<dbReference type="InterPro" id="IPR002347">
    <property type="entry name" value="SDR_fam"/>
</dbReference>
<organism evidence="4 5">
    <name type="scientific">Gossypium gossypioides</name>
    <name type="common">Mexican cotton</name>
    <name type="synonym">Selera gossypioides</name>
    <dbReference type="NCBI Taxonomy" id="34282"/>
    <lineage>
        <taxon>Eukaryota</taxon>
        <taxon>Viridiplantae</taxon>
        <taxon>Streptophyta</taxon>
        <taxon>Embryophyta</taxon>
        <taxon>Tracheophyta</taxon>
        <taxon>Spermatophyta</taxon>
        <taxon>Magnoliopsida</taxon>
        <taxon>eudicotyledons</taxon>
        <taxon>Gunneridae</taxon>
        <taxon>Pentapetalae</taxon>
        <taxon>rosids</taxon>
        <taxon>malvids</taxon>
        <taxon>Malvales</taxon>
        <taxon>Malvaceae</taxon>
        <taxon>Malvoideae</taxon>
        <taxon>Gossypium</taxon>
    </lineage>
</organism>
<evidence type="ECO:0000256" key="1">
    <source>
        <dbReference type="ARBA" id="ARBA00006484"/>
    </source>
</evidence>
<evidence type="ECO:0000256" key="2">
    <source>
        <dbReference type="ARBA" id="ARBA00023002"/>
    </source>
</evidence>
<dbReference type="Pfam" id="PF00106">
    <property type="entry name" value="adh_short"/>
    <property type="match status" value="1"/>
</dbReference>
<name>A0A7J9D819_GOSGO</name>
<evidence type="ECO:0000313" key="4">
    <source>
        <dbReference type="EMBL" id="MBA0756724.1"/>
    </source>
</evidence>
<dbReference type="Proteomes" id="UP000593579">
    <property type="component" value="Unassembled WGS sequence"/>
</dbReference>
<dbReference type="OrthoDB" id="191139at2759"/>
<proteinExistence type="inferred from homology"/>
<gene>
    <name evidence="4" type="ORF">Gogos_000117</name>
</gene>
<dbReference type="CDD" id="cd05327">
    <property type="entry name" value="retinol-DH_like_SDR_c_like"/>
    <property type="match status" value="1"/>
</dbReference>
<dbReference type="Gene3D" id="3.40.50.720">
    <property type="entry name" value="NAD(P)-binding Rossmann-like Domain"/>
    <property type="match status" value="1"/>
</dbReference>
<reference evidence="4 5" key="1">
    <citation type="journal article" date="2019" name="Genome Biol. Evol.">
        <title>Insights into the evolution of the New World diploid cottons (Gossypium, subgenus Houzingenia) based on genome sequencing.</title>
        <authorList>
            <person name="Grover C.E."/>
            <person name="Arick M.A. 2nd"/>
            <person name="Thrash A."/>
            <person name="Conover J.L."/>
            <person name="Sanders W.S."/>
            <person name="Peterson D.G."/>
            <person name="Frelichowski J.E."/>
            <person name="Scheffler J.A."/>
            <person name="Scheffler B.E."/>
            <person name="Wendel J.F."/>
        </authorList>
    </citation>
    <scope>NUCLEOTIDE SEQUENCE [LARGE SCALE GENOMIC DNA]</scope>
    <source>
        <strain evidence="4">5</strain>
        <tissue evidence="4">Leaf</tissue>
    </source>
</reference>
<dbReference type="PANTHER" id="PTHR24320:SF198">
    <property type="entry name" value="NAD(P)-BINDING ROSSMANN-FOLD SUPERFAMILY PROTEIN"/>
    <property type="match status" value="1"/>
</dbReference>